<evidence type="ECO:0008006" key="3">
    <source>
        <dbReference type="Google" id="ProtNLM"/>
    </source>
</evidence>
<dbReference type="EMBL" id="JAFKCU010000003">
    <property type="protein sequence ID" value="MBN7816739.1"/>
    <property type="molecule type" value="Genomic_DNA"/>
</dbReference>
<accession>A0ABS3CI16</accession>
<dbReference type="Proteomes" id="UP000664480">
    <property type="component" value="Unassembled WGS sequence"/>
</dbReference>
<evidence type="ECO:0000313" key="1">
    <source>
        <dbReference type="EMBL" id="MBN7816739.1"/>
    </source>
</evidence>
<dbReference type="RefSeq" id="WP_206587407.1">
    <property type="nucleotide sequence ID" value="NZ_JAFKCU010000003.1"/>
</dbReference>
<protein>
    <recommendedName>
        <fullName evidence="3">DUF4304 domain-containing protein</fullName>
    </recommendedName>
</protein>
<organism evidence="1 2">
    <name type="scientific">Algoriphagus pacificus</name>
    <dbReference type="NCBI Taxonomy" id="2811234"/>
    <lineage>
        <taxon>Bacteria</taxon>
        <taxon>Pseudomonadati</taxon>
        <taxon>Bacteroidota</taxon>
        <taxon>Cytophagia</taxon>
        <taxon>Cytophagales</taxon>
        <taxon>Cyclobacteriaceae</taxon>
        <taxon>Algoriphagus</taxon>
    </lineage>
</organism>
<sequence length="206" mass="24311">MRNQDIIGLHTQFFRDLGFELDNELMMFQKPFPLGFQMIFVQFTEHENHATLEYNLGIRIHEVEELIHQFLPTLSGFSERSITLVQTLDKIGKILPKQFIINNDYELAKAIETAEKFLITDGLNWLDKMEDPLNLEIAFYERKAKTFKTSNFVYNAFRATALSKLYNPTDYPYLRQIFLEAIEEKELTPFTIASYLKFLNYLDNLD</sequence>
<comment type="caution">
    <text evidence="1">The sequence shown here is derived from an EMBL/GenBank/DDBJ whole genome shotgun (WGS) entry which is preliminary data.</text>
</comment>
<reference evidence="1 2" key="1">
    <citation type="submission" date="2021-03" db="EMBL/GenBank/DDBJ databases">
        <title>novel species isolated from a fishpond in China.</title>
        <authorList>
            <person name="Lu H."/>
            <person name="Cai Z."/>
        </authorList>
    </citation>
    <scope>NUCLEOTIDE SEQUENCE [LARGE SCALE GENOMIC DNA]</scope>
    <source>
        <strain evidence="1 2">YJ13C</strain>
    </source>
</reference>
<name>A0ABS3CI16_9BACT</name>
<gene>
    <name evidence="1" type="ORF">J0A69_14925</name>
</gene>
<evidence type="ECO:0000313" key="2">
    <source>
        <dbReference type="Proteomes" id="UP000664480"/>
    </source>
</evidence>
<keyword evidence="2" id="KW-1185">Reference proteome</keyword>
<proteinExistence type="predicted"/>